<evidence type="ECO:0000313" key="1">
    <source>
        <dbReference type="EMBL" id="CBI38931.3"/>
    </source>
</evidence>
<accession>D7U867</accession>
<dbReference type="AlphaFoldDB" id="D7U867"/>
<evidence type="ECO:0000313" key="2">
    <source>
        <dbReference type="Proteomes" id="UP000009183"/>
    </source>
</evidence>
<gene>
    <name evidence="1" type="ordered locus">VIT_09s0070g00070</name>
</gene>
<dbReference type="Proteomes" id="UP000009183">
    <property type="component" value="Chromosome 9"/>
</dbReference>
<organism evidence="1 2">
    <name type="scientific">Vitis vinifera</name>
    <name type="common">Grape</name>
    <dbReference type="NCBI Taxonomy" id="29760"/>
    <lineage>
        <taxon>Eukaryota</taxon>
        <taxon>Viridiplantae</taxon>
        <taxon>Streptophyta</taxon>
        <taxon>Embryophyta</taxon>
        <taxon>Tracheophyta</taxon>
        <taxon>Spermatophyta</taxon>
        <taxon>Magnoliopsida</taxon>
        <taxon>eudicotyledons</taxon>
        <taxon>Gunneridae</taxon>
        <taxon>Pentapetalae</taxon>
        <taxon>rosids</taxon>
        <taxon>Vitales</taxon>
        <taxon>Vitaceae</taxon>
        <taxon>Viteae</taxon>
        <taxon>Vitis</taxon>
    </lineage>
</organism>
<reference evidence="2" key="1">
    <citation type="journal article" date="2007" name="Nature">
        <title>The grapevine genome sequence suggests ancestral hexaploidization in major angiosperm phyla.</title>
        <authorList>
            <consortium name="The French-Italian Public Consortium for Grapevine Genome Characterization."/>
            <person name="Jaillon O."/>
            <person name="Aury J.-M."/>
            <person name="Noel B."/>
            <person name="Policriti A."/>
            <person name="Clepet C."/>
            <person name="Casagrande A."/>
            <person name="Choisne N."/>
            <person name="Aubourg S."/>
            <person name="Vitulo N."/>
            <person name="Jubin C."/>
            <person name="Vezzi A."/>
            <person name="Legeai F."/>
            <person name="Hugueney P."/>
            <person name="Dasilva C."/>
            <person name="Horner D."/>
            <person name="Mica E."/>
            <person name="Jublot D."/>
            <person name="Poulain J."/>
            <person name="Bruyere C."/>
            <person name="Billault A."/>
            <person name="Segurens B."/>
            <person name="Gouyvenoux M."/>
            <person name="Ugarte E."/>
            <person name="Cattonaro F."/>
            <person name="Anthouard V."/>
            <person name="Vico V."/>
            <person name="Del Fabbro C."/>
            <person name="Alaux M."/>
            <person name="Di Gaspero G."/>
            <person name="Dumas V."/>
            <person name="Felice N."/>
            <person name="Paillard S."/>
            <person name="Juman I."/>
            <person name="Moroldo M."/>
            <person name="Scalabrin S."/>
            <person name="Canaguier A."/>
            <person name="Le Clainche I."/>
            <person name="Malacrida G."/>
            <person name="Durand E."/>
            <person name="Pesole G."/>
            <person name="Laucou V."/>
            <person name="Chatelet P."/>
            <person name="Merdinoglu D."/>
            <person name="Delledonne M."/>
            <person name="Pezzotti M."/>
            <person name="Lecharny A."/>
            <person name="Scarpelli C."/>
            <person name="Artiguenave F."/>
            <person name="Pe M.E."/>
            <person name="Valle G."/>
            <person name="Morgante M."/>
            <person name="Caboche M."/>
            <person name="Adam-Blondon A.-F."/>
            <person name="Weissenbach J."/>
            <person name="Quetier F."/>
            <person name="Wincker P."/>
        </authorList>
    </citation>
    <scope>NUCLEOTIDE SEQUENCE [LARGE SCALE GENOMIC DNA]</scope>
    <source>
        <strain evidence="2">cv. Pinot noir / PN40024</strain>
    </source>
</reference>
<dbReference type="EMBL" id="FN596740">
    <property type="protein sequence ID" value="CBI38931.3"/>
    <property type="molecule type" value="Genomic_DNA"/>
</dbReference>
<protein>
    <submittedName>
        <fullName evidence="1">Uncharacterized protein</fullName>
    </submittedName>
</protein>
<dbReference type="PaxDb" id="29760-VIT_09s0070g00070.t01"/>
<sequence>MFKSFLAGRKLICCQHGNFWYDAERLSFKAVDWEMSNLYTGTQGASFRHSVHKINGESSHL</sequence>
<dbReference type="HOGENOM" id="CLU_2927335_0_0_1"/>
<proteinExistence type="predicted"/>
<dbReference type="InParanoid" id="D7U867"/>
<name>D7U867_VITVI</name>
<keyword evidence="2" id="KW-1185">Reference proteome</keyword>